<dbReference type="RefSeq" id="WP_053583365.1">
    <property type="nucleotide sequence ID" value="NZ_LGRV01000003.1"/>
</dbReference>
<evidence type="ECO:0000313" key="5">
    <source>
        <dbReference type="EMBL" id="KOS68534.1"/>
    </source>
</evidence>
<feature type="signal peptide" evidence="3">
    <location>
        <begin position="1"/>
        <end position="27"/>
    </location>
</feature>
<name>A0ABR5K2G4_9BACI</name>
<dbReference type="Proteomes" id="UP000050668">
    <property type="component" value="Unassembled WGS sequence"/>
</dbReference>
<dbReference type="PANTHER" id="PTHR10587:SF133">
    <property type="entry name" value="CHITIN DEACETYLASE 1-RELATED"/>
    <property type="match status" value="1"/>
</dbReference>
<dbReference type="EMBL" id="LGRV01000003">
    <property type="protein sequence ID" value="KOS68534.1"/>
    <property type="molecule type" value="Genomic_DNA"/>
</dbReference>
<keyword evidence="6" id="KW-1185">Reference proteome</keyword>
<organism evidence="5 6">
    <name type="scientific">Lysinibacillus contaminans</name>
    <dbReference type="NCBI Taxonomy" id="1293441"/>
    <lineage>
        <taxon>Bacteria</taxon>
        <taxon>Bacillati</taxon>
        <taxon>Bacillota</taxon>
        <taxon>Bacilli</taxon>
        <taxon>Bacillales</taxon>
        <taxon>Bacillaceae</taxon>
        <taxon>Lysinibacillus</taxon>
    </lineage>
</organism>
<evidence type="ECO:0000259" key="4">
    <source>
        <dbReference type="PROSITE" id="PS51677"/>
    </source>
</evidence>
<comment type="caution">
    <text evidence="5">The sequence shown here is derived from an EMBL/GenBank/DDBJ whole genome shotgun (WGS) entry which is preliminary data.</text>
</comment>
<dbReference type="CDD" id="cd10954">
    <property type="entry name" value="CE4_CtAXE_like"/>
    <property type="match status" value="1"/>
</dbReference>
<accession>A0ABR5K2G4</accession>
<dbReference type="InterPro" id="IPR011330">
    <property type="entry name" value="Glyco_hydro/deAcase_b/a-brl"/>
</dbReference>
<reference evidence="6" key="1">
    <citation type="submission" date="2015-07" db="EMBL/GenBank/DDBJ databases">
        <title>Fjat-14205 dsm 2895.</title>
        <authorList>
            <person name="Liu B."/>
            <person name="Wang J."/>
            <person name="Zhu Y."/>
            <person name="Liu G."/>
            <person name="Chen Q."/>
            <person name="Chen Z."/>
            <person name="Lan J."/>
            <person name="Che J."/>
            <person name="Ge C."/>
            <person name="Shi H."/>
            <person name="Pan Z."/>
            <person name="Liu X."/>
        </authorList>
    </citation>
    <scope>NUCLEOTIDE SEQUENCE [LARGE SCALE GENOMIC DNA]</scope>
    <source>
        <strain evidence="6">DSM 25560</strain>
    </source>
</reference>
<dbReference type="InterPro" id="IPR002509">
    <property type="entry name" value="NODB_dom"/>
</dbReference>
<dbReference type="Gene3D" id="3.20.20.370">
    <property type="entry name" value="Glycoside hydrolase/deacetylase"/>
    <property type="match status" value="1"/>
</dbReference>
<feature type="chain" id="PRO_5046933540" evidence="3">
    <location>
        <begin position="28"/>
        <end position="422"/>
    </location>
</feature>
<keyword evidence="1" id="KW-0479">Metal-binding</keyword>
<dbReference type="Gene3D" id="2.30.30.40">
    <property type="entry name" value="SH3 Domains"/>
    <property type="match status" value="1"/>
</dbReference>
<gene>
    <name evidence="5" type="ORF">AEA09_08205</name>
</gene>
<evidence type="ECO:0000256" key="2">
    <source>
        <dbReference type="ARBA" id="ARBA00022801"/>
    </source>
</evidence>
<dbReference type="Pfam" id="PF01522">
    <property type="entry name" value="Polysacc_deac_1"/>
    <property type="match status" value="1"/>
</dbReference>
<sequence length="422" mass="46302">MKKFLSISTFLAIVICFVMTGKNMAQANETTVIHQVIESSLPVYKDASEESSIVGYLTQGDFVTTEYTQSDWTYIQSYQLTGYVLSSGISKAQPTSYLVEKQGGADLFTYPSQHAQKNGTLFDKSIVQVYGTVPGGWSYVQYGHQIGYMATNSLKVPIGTKKRVNTVNGAALHLTASPSSEVIDTIAHQTVVQQYTLLAGWAYVEAGEQKGYVKSVELTNPISLGNKAYNKGIAAAKGQAKRVALTFDDGPDAKVTPQILAILKKYEVKATFFMVGKNVTKNQEIAKQIYEGGHEIGNHTWNHPKLTTLSKATVKQEVDLTSNAIFKAIGQNPTVFRPPYGATDEQVRSVISMPSILWSVDTLDWKHRNSAKILSNVKASAKDGSIILMHDIHQSTANGLENVLLYLQQQGYELVTVSEILQ</sequence>
<keyword evidence="2" id="KW-0378">Hydrolase</keyword>
<dbReference type="SUPFAM" id="SSF88713">
    <property type="entry name" value="Glycoside hydrolase/deacetylase"/>
    <property type="match status" value="1"/>
</dbReference>
<proteinExistence type="predicted"/>
<feature type="domain" description="NodB homology" evidence="4">
    <location>
        <begin position="241"/>
        <end position="415"/>
    </location>
</feature>
<dbReference type="InterPro" id="IPR050248">
    <property type="entry name" value="Polysacc_deacetylase_ArnD"/>
</dbReference>
<evidence type="ECO:0000313" key="6">
    <source>
        <dbReference type="Proteomes" id="UP000050668"/>
    </source>
</evidence>
<protein>
    <submittedName>
        <fullName evidence="5">Deacetylase</fullName>
    </submittedName>
</protein>
<keyword evidence="3" id="KW-0732">Signal</keyword>
<evidence type="ECO:0000256" key="3">
    <source>
        <dbReference type="SAM" id="SignalP"/>
    </source>
</evidence>
<dbReference type="PROSITE" id="PS51677">
    <property type="entry name" value="NODB"/>
    <property type="match status" value="1"/>
</dbReference>
<dbReference type="PANTHER" id="PTHR10587">
    <property type="entry name" value="GLYCOSYL TRANSFERASE-RELATED"/>
    <property type="match status" value="1"/>
</dbReference>
<evidence type="ECO:0000256" key="1">
    <source>
        <dbReference type="ARBA" id="ARBA00022723"/>
    </source>
</evidence>